<dbReference type="EMBL" id="JAFEKC020000004">
    <property type="protein sequence ID" value="KAK0515182.1"/>
    <property type="molecule type" value="Genomic_DNA"/>
</dbReference>
<keyword evidence="3" id="KW-1185">Reference proteome</keyword>
<gene>
    <name evidence="2" type="ORF">JMJ35_002561</name>
</gene>
<evidence type="ECO:0000256" key="1">
    <source>
        <dbReference type="SAM" id="MobiDB-lite"/>
    </source>
</evidence>
<accession>A0AA39R5A9</accession>
<reference evidence="2" key="1">
    <citation type="submission" date="2023-03" db="EMBL/GenBank/DDBJ databases">
        <title>Complete genome of Cladonia borealis.</title>
        <authorList>
            <person name="Park H."/>
        </authorList>
    </citation>
    <scope>NUCLEOTIDE SEQUENCE</scope>
    <source>
        <strain evidence="2">ANT050790</strain>
    </source>
</reference>
<evidence type="ECO:0000313" key="2">
    <source>
        <dbReference type="EMBL" id="KAK0515182.1"/>
    </source>
</evidence>
<sequence length="84" mass="8419">MSKTPGGQAASEKFLKREAQKHGEGAPNAPGHTEGRKPGEAPVASDSGSTDQGIAKGTNQPGELGIEGKPVGSVPDNLQGTRGT</sequence>
<feature type="region of interest" description="Disordered" evidence="1">
    <location>
        <begin position="1"/>
        <end position="84"/>
    </location>
</feature>
<dbReference type="AlphaFoldDB" id="A0AA39R5A9"/>
<feature type="compositionally biased region" description="Basic and acidic residues" evidence="1">
    <location>
        <begin position="13"/>
        <end position="24"/>
    </location>
</feature>
<name>A0AA39R5A9_9LECA</name>
<feature type="compositionally biased region" description="Polar residues" evidence="1">
    <location>
        <begin position="46"/>
        <end position="61"/>
    </location>
</feature>
<protein>
    <submittedName>
        <fullName evidence="2">Uncharacterized protein</fullName>
    </submittedName>
</protein>
<proteinExistence type="predicted"/>
<organism evidence="2 3">
    <name type="scientific">Cladonia borealis</name>
    <dbReference type="NCBI Taxonomy" id="184061"/>
    <lineage>
        <taxon>Eukaryota</taxon>
        <taxon>Fungi</taxon>
        <taxon>Dikarya</taxon>
        <taxon>Ascomycota</taxon>
        <taxon>Pezizomycotina</taxon>
        <taxon>Lecanoromycetes</taxon>
        <taxon>OSLEUM clade</taxon>
        <taxon>Lecanoromycetidae</taxon>
        <taxon>Lecanorales</taxon>
        <taxon>Lecanorineae</taxon>
        <taxon>Cladoniaceae</taxon>
        <taxon>Cladonia</taxon>
    </lineage>
</organism>
<evidence type="ECO:0000313" key="3">
    <source>
        <dbReference type="Proteomes" id="UP001166286"/>
    </source>
</evidence>
<comment type="caution">
    <text evidence="2">The sequence shown here is derived from an EMBL/GenBank/DDBJ whole genome shotgun (WGS) entry which is preliminary data.</text>
</comment>
<dbReference type="Proteomes" id="UP001166286">
    <property type="component" value="Unassembled WGS sequence"/>
</dbReference>